<accession>A0ABU8Y2F8</accession>
<feature type="chain" id="PRO_5046355909" evidence="1">
    <location>
        <begin position="23"/>
        <end position="177"/>
    </location>
</feature>
<protein>
    <submittedName>
        <fullName evidence="2">META domain-containing protein</fullName>
    </submittedName>
</protein>
<dbReference type="EMBL" id="JBBMGJ010000012">
    <property type="protein sequence ID" value="MEK0145804.1"/>
    <property type="molecule type" value="Genomic_DNA"/>
</dbReference>
<organism evidence="2 3">
    <name type="scientific">Corynebacterium yonathiae</name>
    <dbReference type="NCBI Taxonomy" id="2913504"/>
    <lineage>
        <taxon>Bacteria</taxon>
        <taxon>Bacillati</taxon>
        <taxon>Actinomycetota</taxon>
        <taxon>Actinomycetes</taxon>
        <taxon>Mycobacteriales</taxon>
        <taxon>Corynebacteriaceae</taxon>
        <taxon>Corynebacterium</taxon>
    </lineage>
</organism>
<dbReference type="InterPro" id="IPR038670">
    <property type="entry name" value="HslJ-like_sf"/>
</dbReference>
<dbReference type="PROSITE" id="PS51257">
    <property type="entry name" value="PROKAR_LIPOPROTEIN"/>
    <property type="match status" value="1"/>
</dbReference>
<evidence type="ECO:0000313" key="2">
    <source>
        <dbReference type="EMBL" id="MEK0145804.1"/>
    </source>
</evidence>
<keyword evidence="1" id="KW-0732">Signal</keyword>
<dbReference type="Gene3D" id="2.40.128.270">
    <property type="match status" value="1"/>
</dbReference>
<evidence type="ECO:0000256" key="1">
    <source>
        <dbReference type="SAM" id="SignalP"/>
    </source>
</evidence>
<sequence length="177" mass="18960">MMSRFPRLATAPLAAVCAAACAAMLLSGCGSDEETPQAPGDEQILDKQWQVVSINTTPDAASTIPESIPQAPTLSFGESTLVGTTGCTQMVGKVTYSAAEKRQNIRDGNRLHFDEVDYDETAKDCHGASVWADNLLRNLISADRDFHYTVNSNNQLVLELVTDEVDSPSIKLVSLGG</sequence>
<keyword evidence="3" id="KW-1185">Reference proteome</keyword>
<proteinExistence type="predicted"/>
<gene>
    <name evidence="2" type="ORF">WMQ01_06925</name>
</gene>
<name>A0ABU8Y2F8_9CORY</name>
<reference evidence="2 3" key="1">
    <citation type="submission" date="2024-01" db="EMBL/GenBank/DDBJ databases">
        <title>Description of two novel Corynebacterium species isolated from human nasal passages and skin.</title>
        <authorList>
            <person name="Popowitch E."/>
            <person name="Tran T.H."/>
            <person name="Escapa I.F."/>
            <person name="Bhatt E."/>
            <person name="Sozat A.K."/>
            <person name="Roberts A.Q."/>
            <person name="Segre J.A."/>
            <person name="Kong H."/>
            <person name="Conlan S."/>
            <person name="Lemon K.P."/>
            <person name="Kelly M.S."/>
        </authorList>
    </citation>
    <scope>NUCLEOTIDE SEQUENCE [LARGE SCALE GENOMIC DNA]</scope>
    <source>
        <strain evidence="2 3">KPL2619</strain>
    </source>
</reference>
<dbReference type="Proteomes" id="UP001371299">
    <property type="component" value="Unassembled WGS sequence"/>
</dbReference>
<comment type="caution">
    <text evidence="2">The sequence shown here is derived from an EMBL/GenBank/DDBJ whole genome shotgun (WGS) entry which is preliminary data.</text>
</comment>
<evidence type="ECO:0000313" key="3">
    <source>
        <dbReference type="Proteomes" id="UP001371299"/>
    </source>
</evidence>
<feature type="signal peptide" evidence="1">
    <location>
        <begin position="1"/>
        <end position="22"/>
    </location>
</feature>